<feature type="compositionally biased region" description="Polar residues" evidence="1">
    <location>
        <begin position="48"/>
        <end position="66"/>
    </location>
</feature>
<comment type="caution">
    <text evidence="2">The sequence shown here is derived from an EMBL/GenBank/DDBJ whole genome shotgun (WGS) entry which is preliminary data.</text>
</comment>
<evidence type="ECO:0000256" key="1">
    <source>
        <dbReference type="SAM" id="MobiDB-lite"/>
    </source>
</evidence>
<organism evidence="2 3">
    <name type="scientific">Paraconiothyrium brasiliense</name>
    <dbReference type="NCBI Taxonomy" id="300254"/>
    <lineage>
        <taxon>Eukaryota</taxon>
        <taxon>Fungi</taxon>
        <taxon>Dikarya</taxon>
        <taxon>Ascomycota</taxon>
        <taxon>Pezizomycotina</taxon>
        <taxon>Dothideomycetes</taxon>
        <taxon>Pleosporomycetidae</taxon>
        <taxon>Pleosporales</taxon>
        <taxon>Massarineae</taxon>
        <taxon>Didymosphaeriaceae</taxon>
        <taxon>Paraconiothyrium</taxon>
    </lineage>
</organism>
<reference evidence="2 3" key="1">
    <citation type="submission" date="2024-02" db="EMBL/GenBank/DDBJ databases">
        <title>De novo assembly and annotation of 12 fungi associated with fruit tree decline syndrome in Ontario, Canada.</title>
        <authorList>
            <person name="Sulman M."/>
            <person name="Ellouze W."/>
            <person name="Ilyukhin E."/>
        </authorList>
    </citation>
    <scope>NUCLEOTIDE SEQUENCE [LARGE SCALE GENOMIC DNA]</scope>
    <source>
        <strain evidence="2 3">M42-189</strain>
    </source>
</reference>
<gene>
    <name evidence="2" type="ORF">SLS60_001612</name>
</gene>
<sequence>MGGGPKASAANLEPLGKRRNFGNPASLSEPKPCASLARDVGERGVASAASSITNGRNALLSSTVGTATDPIVSKDNAASEPVNPALCNLPYEDRPPQTVKATGDDDNDERSERQPDAGSANQVKKLDEAASHKRRRESGPGPQASAANLEPLGKRRRGCTLKASADGISTLTVPRQKFSLNRAVDKPITVVHGPQVDTVSKATDASELKQNGRLLNVMGPAVGSLTRPPMIRATAAAFEHLTPESEVGRREAEEEYDRPLGQIYLSVGNDKYGNDTRCEGTARTHTPSPQRLREKYDNAGRRYDRDHKGHSVRDEVLGRNRAPETICTLTAVLNQEWEMAIVPIETFLFARGHPKGRILINEIVPLHLVGPTITYRTAVTIINAVVSAPIAKRKSQATVKSQLGVNTKALSIKALTQSTRTIKDLDQLDMAILSMIAANDPDHLDGTAVLGTGPVIVVII</sequence>
<name>A0ABR3RZU0_9PLEO</name>
<protein>
    <submittedName>
        <fullName evidence="2">Uncharacterized protein</fullName>
    </submittedName>
</protein>
<feature type="region of interest" description="Disordered" evidence="1">
    <location>
        <begin position="1"/>
        <end position="155"/>
    </location>
</feature>
<dbReference type="EMBL" id="JAKJXO020000002">
    <property type="protein sequence ID" value="KAL1609947.1"/>
    <property type="molecule type" value="Genomic_DNA"/>
</dbReference>
<evidence type="ECO:0000313" key="2">
    <source>
        <dbReference type="EMBL" id="KAL1609947.1"/>
    </source>
</evidence>
<accession>A0ABR3RZU0</accession>
<evidence type="ECO:0000313" key="3">
    <source>
        <dbReference type="Proteomes" id="UP001521785"/>
    </source>
</evidence>
<dbReference type="Proteomes" id="UP001521785">
    <property type="component" value="Unassembled WGS sequence"/>
</dbReference>
<proteinExistence type="predicted"/>
<keyword evidence="3" id="KW-1185">Reference proteome</keyword>